<dbReference type="Proteomes" id="UP000001514">
    <property type="component" value="Unassembled WGS sequence"/>
</dbReference>
<gene>
    <name evidence="2" type="ORF">SELMODRAFT_415268</name>
</gene>
<evidence type="ECO:0000256" key="1">
    <source>
        <dbReference type="SAM" id="MobiDB-lite"/>
    </source>
</evidence>
<keyword evidence="3" id="KW-1185">Reference proteome</keyword>
<dbReference type="Gramene" id="EFJ23786">
    <property type="protein sequence ID" value="EFJ23786"/>
    <property type="gene ID" value="SELMODRAFT_415268"/>
</dbReference>
<dbReference type="EMBL" id="GL377591">
    <property type="protein sequence ID" value="EFJ23786.1"/>
    <property type="molecule type" value="Genomic_DNA"/>
</dbReference>
<dbReference type="KEGG" id="smo:SELMODRAFT_415268"/>
<protein>
    <submittedName>
        <fullName evidence="2">Uncharacterized protein</fullName>
    </submittedName>
</protein>
<dbReference type="AlphaFoldDB" id="D8RVK0"/>
<feature type="region of interest" description="Disordered" evidence="1">
    <location>
        <begin position="1"/>
        <end position="48"/>
    </location>
</feature>
<proteinExistence type="predicted"/>
<sequence length="295" mass="33509">MSSDAMPKLGILGKGKHNHLDSEEKARKCRWQEERPDPAWQKATSRSRQPEDFRLKSGICACVGQYGRTEAGFALLTQQIARLEARISAMEPLVFSSRGITICQCAAGVLDVAMKTMDWKLQEVVVDVLFAKLEVKGQKFIVSRKELQGTKQVMKKLQQDFISFSRFFHHVQRQGENFDKVNVILDAATVAFEKQTGIEGSRQGVNAMALYKYDSNYSDAMKPQEMLALKRPKMIKLSLADNTLKLQLTSEIKHFLEEDNGRSTSELESAILEAKVFLGQVLKWYKNKLKENLEE</sequence>
<evidence type="ECO:0000313" key="3">
    <source>
        <dbReference type="Proteomes" id="UP000001514"/>
    </source>
</evidence>
<name>D8RVK0_SELML</name>
<evidence type="ECO:0000313" key="2">
    <source>
        <dbReference type="EMBL" id="EFJ23786.1"/>
    </source>
</evidence>
<dbReference type="HOGENOM" id="CLU_1148872_0_0_1"/>
<accession>D8RVK0</accession>
<organism evidence="3">
    <name type="scientific">Selaginella moellendorffii</name>
    <name type="common">Spikemoss</name>
    <dbReference type="NCBI Taxonomy" id="88036"/>
    <lineage>
        <taxon>Eukaryota</taxon>
        <taxon>Viridiplantae</taxon>
        <taxon>Streptophyta</taxon>
        <taxon>Embryophyta</taxon>
        <taxon>Tracheophyta</taxon>
        <taxon>Lycopodiopsida</taxon>
        <taxon>Selaginellales</taxon>
        <taxon>Selaginellaceae</taxon>
        <taxon>Selaginella</taxon>
    </lineage>
</organism>
<dbReference type="InParanoid" id="D8RVK0"/>
<feature type="compositionally biased region" description="Basic and acidic residues" evidence="1">
    <location>
        <begin position="18"/>
        <end position="37"/>
    </location>
</feature>
<reference evidence="2 3" key="1">
    <citation type="journal article" date="2011" name="Science">
        <title>The Selaginella genome identifies genetic changes associated with the evolution of vascular plants.</title>
        <authorList>
            <person name="Banks J.A."/>
            <person name="Nishiyama T."/>
            <person name="Hasebe M."/>
            <person name="Bowman J.L."/>
            <person name="Gribskov M."/>
            <person name="dePamphilis C."/>
            <person name="Albert V.A."/>
            <person name="Aono N."/>
            <person name="Aoyama T."/>
            <person name="Ambrose B.A."/>
            <person name="Ashton N.W."/>
            <person name="Axtell M.J."/>
            <person name="Barker E."/>
            <person name="Barker M.S."/>
            <person name="Bennetzen J.L."/>
            <person name="Bonawitz N.D."/>
            <person name="Chapple C."/>
            <person name="Cheng C."/>
            <person name="Correa L.G."/>
            <person name="Dacre M."/>
            <person name="DeBarry J."/>
            <person name="Dreyer I."/>
            <person name="Elias M."/>
            <person name="Engstrom E.M."/>
            <person name="Estelle M."/>
            <person name="Feng L."/>
            <person name="Finet C."/>
            <person name="Floyd S.K."/>
            <person name="Frommer W.B."/>
            <person name="Fujita T."/>
            <person name="Gramzow L."/>
            <person name="Gutensohn M."/>
            <person name="Harholt J."/>
            <person name="Hattori M."/>
            <person name="Heyl A."/>
            <person name="Hirai T."/>
            <person name="Hiwatashi Y."/>
            <person name="Ishikawa M."/>
            <person name="Iwata M."/>
            <person name="Karol K.G."/>
            <person name="Koehler B."/>
            <person name="Kolukisaoglu U."/>
            <person name="Kubo M."/>
            <person name="Kurata T."/>
            <person name="Lalonde S."/>
            <person name="Li K."/>
            <person name="Li Y."/>
            <person name="Litt A."/>
            <person name="Lyons E."/>
            <person name="Manning G."/>
            <person name="Maruyama T."/>
            <person name="Michael T.P."/>
            <person name="Mikami K."/>
            <person name="Miyazaki S."/>
            <person name="Morinaga S."/>
            <person name="Murata T."/>
            <person name="Mueller-Roeber B."/>
            <person name="Nelson D.R."/>
            <person name="Obara M."/>
            <person name="Oguri Y."/>
            <person name="Olmstead R.G."/>
            <person name="Onodera N."/>
            <person name="Petersen B.L."/>
            <person name="Pils B."/>
            <person name="Prigge M."/>
            <person name="Rensing S.A."/>
            <person name="Riano-Pachon D.M."/>
            <person name="Roberts A.W."/>
            <person name="Sato Y."/>
            <person name="Scheller H.V."/>
            <person name="Schulz B."/>
            <person name="Schulz C."/>
            <person name="Shakirov E.V."/>
            <person name="Shibagaki N."/>
            <person name="Shinohara N."/>
            <person name="Shippen D.E."/>
            <person name="Soerensen I."/>
            <person name="Sotooka R."/>
            <person name="Sugimoto N."/>
            <person name="Sugita M."/>
            <person name="Sumikawa N."/>
            <person name="Tanurdzic M."/>
            <person name="Theissen G."/>
            <person name="Ulvskov P."/>
            <person name="Wakazuki S."/>
            <person name="Weng J.K."/>
            <person name="Willats W.W."/>
            <person name="Wipf D."/>
            <person name="Wolf P.G."/>
            <person name="Yang L."/>
            <person name="Zimmer A.D."/>
            <person name="Zhu Q."/>
            <person name="Mitros T."/>
            <person name="Hellsten U."/>
            <person name="Loque D."/>
            <person name="Otillar R."/>
            <person name="Salamov A."/>
            <person name="Schmutz J."/>
            <person name="Shapiro H."/>
            <person name="Lindquist E."/>
            <person name="Lucas S."/>
            <person name="Rokhsar D."/>
            <person name="Grigoriev I.V."/>
        </authorList>
    </citation>
    <scope>NUCLEOTIDE SEQUENCE [LARGE SCALE GENOMIC DNA]</scope>
</reference>